<keyword evidence="2" id="KW-0413">Isomerase</keyword>
<comment type="similarity">
    <text evidence="1">Belongs to the enoyl-CoA hydratase/isomerase family.</text>
</comment>
<dbReference type="PANTHER" id="PTHR43459">
    <property type="entry name" value="ENOYL-COA HYDRATASE"/>
    <property type="match status" value="1"/>
</dbReference>
<dbReference type="Pfam" id="PF00378">
    <property type="entry name" value="ECH_1"/>
    <property type="match status" value="1"/>
</dbReference>
<reference evidence="2 3" key="1">
    <citation type="journal article" date="2018" name="Arch. Microbiol.">
        <title>New insights into the metabolic potential of the phototrophic purple bacterium Rhodopila globiformis DSM 161(T) from its draft genome sequence and evidence for a vanadium-dependent nitrogenase.</title>
        <authorList>
            <person name="Imhoff J.F."/>
            <person name="Rahn T."/>
            <person name="Kunzel S."/>
            <person name="Neulinger S.C."/>
        </authorList>
    </citation>
    <scope>NUCLEOTIDE SEQUENCE [LARGE SCALE GENOMIC DNA]</scope>
    <source>
        <strain evidence="2 3">DSM 161</strain>
    </source>
</reference>
<sequence length="265" mass="28714">MKHGRILLQTDGNVTVMTLNDPGVLNAFGQKLREDMTEALSRIEAGTARCLVITGAGRAFCSGANLNDPDRPPRDRAAEARGEVKSDLEAWYNPVFLRLRALPMPVVTAINGIAAGAGMSLALSGDIRVAARSASFLQAFARIGLVPDCGSSWILPRLIGMARAMELSLLAERLPAETALAWGMINRVEADDALMPKTLELAHSLARGPKSLGLIRRMYWESLENSYSRQLDLEARLQAEAALTHDYAEGAAAFREKRPAAFTGR</sequence>
<dbReference type="AlphaFoldDB" id="A0A2S6N7Q3"/>
<comment type="caution">
    <text evidence="2">The sequence shown here is derived from an EMBL/GenBank/DDBJ whole genome shotgun (WGS) entry which is preliminary data.</text>
</comment>
<name>A0A2S6N7Q3_RHOGL</name>
<dbReference type="Gene3D" id="1.10.12.10">
    <property type="entry name" value="Lyase 2-enoyl-coa Hydratase, Chain A, domain 2"/>
    <property type="match status" value="1"/>
</dbReference>
<dbReference type="GO" id="GO:0004300">
    <property type="term" value="F:enoyl-CoA hydratase activity"/>
    <property type="evidence" value="ECO:0007669"/>
    <property type="project" value="UniProtKB-EC"/>
</dbReference>
<dbReference type="EMBL" id="NHRY01000207">
    <property type="protein sequence ID" value="PPQ30640.1"/>
    <property type="molecule type" value="Genomic_DNA"/>
</dbReference>
<dbReference type="EC" id="4.2.1.17" evidence="2"/>
<keyword evidence="2" id="KW-0456">Lyase</keyword>
<dbReference type="OrthoDB" id="9781757at2"/>
<evidence type="ECO:0000313" key="3">
    <source>
        <dbReference type="Proteomes" id="UP000239724"/>
    </source>
</evidence>
<dbReference type="SUPFAM" id="SSF52096">
    <property type="entry name" value="ClpP/crotonase"/>
    <property type="match status" value="1"/>
</dbReference>
<dbReference type="Gene3D" id="3.90.226.10">
    <property type="entry name" value="2-enoyl-CoA Hydratase, Chain A, domain 1"/>
    <property type="match status" value="1"/>
</dbReference>
<protein>
    <submittedName>
        <fullName evidence="2">2-(1,2-epoxy-1,2-dihydrophenyl)acetyl-CoA isomerase</fullName>
        <ecNumber evidence="2">4.2.1.17</ecNumber>
    </submittedName>
</protein>
<evidence type="ECO:0000256" key="1">
    <source>
        <dbReference type="ARBA" id="ARBA00005254"/>
    </source>
</evidence>
<dbReference type="InterPro" id="IPR029045">
    <property type="entry name" value="ClpP/crotonase-like_dom_sf"/>
</dbReference>
<gene>
    <name evidence="2" type="ORF">CCS01_18815</name>
</gene>
<dbReference type="Proteomes" id="UP000239724">
    <property type="component" value="Unassembled WGS sequence"/>
</dbReference>
<accession>A0A2S6N7Q3</accession>
<dbReference type="CDD" id="cd06558">
    <property type="entry name" value="crotonase-like"/>
    <property type="match status" value="1"/>
</dbReference>
<dbReference type="PANTHER" id="PTHR43459:SF1">
    <property type="entry name" value="EG:BACN32G11.4 PROTEIN"/>
    <property type="match status" value="1"/>
</dbReference>
<keyword evidence="3" id="KW-1185">Reference proteome</keyword>
<evidence type="ECO:0000313" key="2">
    <source>
        <dbReference type="EMBL" id="PPQ30640.1"/>
    </source>
</evidence>
<dbReference type="InterPro" id="IPR001753">
    <property type="entry name" value="Enoyl-CoA_hydra/iso"/>
</dbReference>
<proteinExistence type="inferred from homology"/>
<organism evidence="2 3">
    <name type="scientific">Rhodopila globiformis</name>
    <name type="common">Rhodopseudomonas globiformis</name>
    <dbReference type="NCBI Taxonomy" id="1071"/>
    <lineage>
        <taxon>Bacteria</taxon>
        <taxon>Pseudomonadati</taxon>
        <taxon>Pseudomonadota</taxon>
        <taxon>Alphaproteobacteria</taxon>
        <taxon>Acetobacterales</taxon>
        <taxon>Acetobacteraceae</taxon>
        <taxon>Rhodopila</taxon>
    </lineage>
</organism>
<dbReference type="GO" id="GO:0016853">
    <property type="term" value="F:isomerase activity"/>
    <property type="evidence" value="ECO:0007669"/>
    <property type="project" value="UniProtKB-KW"/>
</dbReference>
<dbReference type="RefSeq" id="WP_104520361.1">
    <property type="nucleotide sequence ID" value="NZ_NHRY01000207.1"/>
</dbReference>
<dbReference type="InterPro" id="IPR014748">
    <property type="entry name" value="Enoyl-CoA_hydra_C"/>
</dbReference>